<comment type="caution">
    <text evidence="2">The sequence shown here is derived from an EMBL/GenBank/DDBJ whole genome shotgun (WGS) entry which is preliminary data.</text>
</comment>
<protein>
    <submittedName>
        <fullName evidence="2">Uncharacterized protein</fullName>
    </submittedName>
</protein>
<organism evidence="2 3">
    <name type="scientific">Candidatus Uhrbacteria bacterium RIFCSPLOWO2_02_FULL_48_18</name>
    <dbReference type="NCBI Taxonomy" id="1802408"/>
    <lineage>
        <taxon>Bacteria</taxon>
        <taxon>Candidatus Uhriibacteriota</taxon>
    </lineage>
</organism>
<dbReference type="AlphaFoldDB" id="A0A1F7V8W2"/>
<dbReference type="Proteomes" id="UP000176593">
    <property type="component" value="Unassembled WGS sequence"/>
</dbReference>
<evidence type="ECO:0000256" key="1">
    <source>
        <dbReference type="SAM" id="Coils"/>
    </source>
</evidence>
<sequence>MLTKEDLGQIREVVRDEVTASEKRVTKTIIEAVGQMIDDNILPQFDEIHEEIGELKKDVKVLKQDVSEIKQEMRSMNAKMVTKGGLEDRLVDFRLSLSGTSA</sequence>
<evidence type="ECO:0000313" key="3">
    <source>
        <dbReference type="Proteomes" id="UP000176593"/>
    </source>
</evidence>
<evidence type="ECO:0000313" key="2">
    <source>
        <dbReference type="EMBL" id="OGL86956.1"/>
    </source>
</evidence>
<accession>A0A1F7V8W2</accession>
<reference evidence="2 3" key="1">
    <citation type="journal article" date="2016" name="Nat. Commun.">
        <title>Thousands of microbial genomes shed light on interconnected biogeochemical processes in an aquifer system.</title>
        <authorList>
            <person name="Anantharaman K."/>
            <person name="Brown C.T."/>
            <person name="Hug L.A."/>
            <person name="Sharon I."/>
            <person name="Castelle C.J."/>
            <person name="Probst A.J."/>
            <person name="Thomas B.C."/>
            <person name="Singh A."/>
            <person name="Wilkins M.J."/>
            <person name="Karaoz U."/>
            <person name="Brodie E.L."/>
            <person name="Williams K.H."/>
            <person name="Hubbard S.S."/>
            <person name="Banfield J.F."/>
        </authorList>
    </citation>
    <scope>NUCLEOTIDE SEQUENCE [LARGE SCALE GENOMIC DNA]</scope>
</reference>
<proteinExistence type="predicted"/>
<dbReference type="EMBL" id="MGEQ01000003">
    <property type="protein sequence ID" value="OGL86956.1"/>
    <property type="molecule type" value="Genomic_DNA"/>
</dbReference>
<gene>
    <name evidence="2" type="ORF">A3I41_03305</name>
</gene>
<name>A0A1F7V8W2_9BACT</name>
<keyword evidence="1" id="KW-0175">Coiled coil</keyword>
<feature type="coiled-coil region" evidence="1">
    <location>
        <begin position="45"/>
        <end position="79"/>
    </location>
</feature>
<dbReference type="Gene3D" id="1.20.5.190">
    <property type="match status" value="1"/>
</dbReference>